<keyword evidence="3" id="KW-0813">Transport</keyword>
<keyword evidence="4" id="KW-0285">Flavoprotein</keyword>
<keyword evidence="5" id="KW-0288">FMN</keyword>
<dbReference type="EMBL" id="MFJB01000027">
    <property type="protein sequence ID" value="OGG00251.1"/>
    <property type="molecule type" value="Genomic_DNA"/>
</dbReference>
<dbReference type="InterPro" id="IPR008254">
    <property type="entry name" value="Flavodoxin/NO_synth"/>
</dbReference>
<dbReference type="PANTHER" id="PTHR42809:SF1">
    <property type="entry name" value="FLAVODOXIN 1"/>
    <property type="match status" value="1"/>
</dbReference>
<comment type="caution">
    <text evidence="8">The sequence shown here is derived from an EMBL/GenBank/DDBJ whole genome shotgun (WGS) entry which is preliminary data.</text>
</comment>
<evidence type="ECO:0000256" key="3">
    <source>
        <dbReference type="ARBA" id="ARBA00022448"/>
    </source>
</evidence>
<dbReference type="Proteomes" id="UP000177396">
    <property type="component" value="Unassembled WGS sequence"/>
</dbReference>
<reference evidence="8 9" key="1">
    <citation type="journal article" date="2016" name="Nat. Commun.">
        <title>Thousands of microbial genomes shed light on interconnected biogeochemical processes in an aquifer system.</title>
        <authorList>
            <person name="Anantharaman K."/>
            <person name="Brown C.T."/>
            <person name="Hug L.A."/>
            <person name="Sharon I."/>
            <person name="Castelle C.J."/>
            <person name="Probst A.J."/>
            <person name="Thomas B.C."/>
            <person name="Singh A."/>
            <person name="Wilkins M.J."/>
            <person name="Karaoz U."/>
            <person name="Brodie E.L."/>
            <person name="Williams K.H."/>
            <person name="Hubbard S.S."/>
            <person name="Banfield J.F."/>
        </authorList>
    </citation>
    <scope>NUCLEOTIDE SEQUENCE [LARGE SCALE GENOMIC DNA]</scope>
</reference>
<sequence>MKILLVFATNSGGTQLASQIVAETLTKNNHQVTVKEVREVSPADFAAADLIILASPSWDYESLEGQPHPDYRPFMEGIKDQKFAGKKFAVIGLGDSSYTYFCGAVNVLEDFIKKIDGTLITDSIKIDGFYLDQSTNSQKLDMWAQNLAEKIS</sequence>
<dbReference type="PROSITE" id="PS50902">
    <property type="entry name" value="FLAVODOXIN_LIKE"/>
    <property type="match status" value="1"/>
</dbReference>
<evidence type="ECO:0000256" key="4">
    <source>
        <dbReference type="ARBA" id="ARBA00022630"/>
    </source>
</evidence>
<evidence type="ECO:0000313" key="9">
    <source>
        <dbReference type="Proteomes" id="UP000177396"/>
    </source>
</evidence>
<name>A0A1F5YJA0_9BACT</name>
<dbReference type="Gene3D" id="3.40.50.360">
    <property type="match status" value="1"/>
</dbReference>
<evidence type="ECO:0000259" key="7">
    <source>
        <dbReference type="PROSITE" id="PS50902"/>
    </source>
</evidence>
<feature type="domain" description="Flavodoxin-like" evidence="7">
    <location>
        <begin position="3"/>
        <end position="148"/>
    </location>
</feature>
<keyword evidence="6" id="KW-0249">Electron transport</keyword>
<organism evidence="8 9">
    <name type="scientific">Candidatus Gottesmanbacteria bacterium RBG_16_38_7b</name>
    <dbReference type="NCBI Taxonomy" id="1798372"/>
    <lineage>
        <taxon>Bacteria</taxon>
        <taxon>Candidatus Gottesmaniibacteriota</taxon>
    </lineage>
</organism>
<dbReference type="SUPFAM" id="SSF52218">
    <property type="entry name" value="Flavoproteins"/>
    <property type="match status" value="1"/>
</dbReference>
<dbReference type="Pfam" id="PF00258">
    <property type="entry name" value="Flavodoxin_1"/>
    <property type="match status" value="1"/>
</dbReference>
<evidence type="ECO:0000313" key="8">
    <source>
        <dbReference type="EMBL" id="OGG00251.1"/>
    </source>
</evidence>
<evidence type="ECO:0000256" key="1">
    <source>
        <dbReference type="ARBA" id="ARBA00001917"/>
    </source>
</evidence>
<evidence type="ECO:0000256" key="6">
    <source>
        <dbReference type="ARBA" id="ARBA00022982"/>
    </source>
</evidence>
<accession>A0A1F5YJA0</accession>
<protein>
    <recommendedName>
        <fullName evidence="7">Flavodoxin-like domain-containing protein</fullName>
    </recommendedName>
</protein>
<proteinExistence type="inferred from homology"/>
<comment type="cofactor">
    <cofactor evidence="1">
        <name>FMN</name>
        <dbReference type="ChEBI" id="CHEBI:58210"/>
    </cofactor>
</comment>
<dbReference type="InterPro" id="IPR029039">
    <property type="entry name" value="Flavoprotein-like_sf"/>
</dbReference>
<evidence type="ECO:0000256" key="2">
    <source>
        <dbReference type="ARBA" id="ARBA00005267"/>
    </source>
</evidence>
<dbReference type="AlphaFoldDB" id="A0A1F5YJA0"/>
<gene>
    <name evidence="8" type="ORF">A2153_04745</name>
</gene>
<comment type="similarity">
    <text evidence="2">Belongs to the flavodoxin family.</text>
</comment>
<dbReference type="PANTHER" id="PTHR42809">
    <property type="entry name" value="FLAVODOXIN 2"/>
    <property type="match status" value="1"/>
</dbReference>
<dbReference type="GO" id="GO:0010181">
    <property type="term" value="F:FMN binding"/>
    <property type="evidence" value="ECO:0007669"/>
    <property type="project" value="InterPro"/>
</dbReference>
<dbReference type="InterPro" id="IPR050619">
    <property type="entry name" value="Flavodoxin"/>
</dbReference>
<evidence type="ECO:0000256" key="5">
    <source>
        <dbReference type="ARBA" id="ARBA00022643"/>
    </source>
</evidence>